<dbReference type="Proteomes" id="UP000219922">
    <property type="component" value="Unassembled WGS sequence"/>
</dbReference>
<protein>
    <submittedName>
        <fullName evidence="1">Uncharacterized protein</fullName>
    </submittedName>
</protein>
<dbReference type="AlphaFoldDB" id="A0A9X6SRF6"/>
<comment type="caution">
    <text evidence="1">The sequence shown here is derived from an EMBL/GenBank/DDBJ whole genome shotgun (WGS) entry which is preliminary data.</text>
</comment>
<sequence length="118" mass="13941">MQNQMIAWEMVEQNKWSAKISDTNYMFVIITPLPEGKYELKYIDAELSEYTKNEKNIVQLKYNISSDSNQELALKLMEHYDHYEWDGTLDDKEKLTELLEDGTSFDIKLLAELQEYCG</sequence>
<evidence type="ECO:0000313" key="1">
    <source>
        <dbReference type="EMBL" id="PDZ93853.1"/>
    </source>
</evidence>
<dbReference type="RefSeq" id="WP_098007492.1">
    <property type="nucleotide sequence ID" value="NZ_NVMX01000362.1"/>
</dbReference>
<organism evidence="1 2">
    <name type="scientific">Bacillus cereus</name>
    <dbReference type="NCBI Taxonomy" id="1396"/>
    <lineage>
        <taxon>Bacteria</taxon>
        <taxon>Bacillati</taxon>
        <taxon>Bacillota</taxon>
        <taxon>Bacilli</taxon>
        <taxon>Bacillales</taxon>
        <taxon>Bacillaceae</taxon>
        <taxon>Bacillus</taxon>
        <taxon>Bacillus cereus group</taxon>
    </lineage>
</organism>
<dbReference type="EMBL" id="NVMX01000362">
    <property type="protein sequence ID" value="PDZ93853.1"/>
    <property type="molecule type" value="Genomic_DNA"/>
</dbReference>
<proteinExistence type="predicted"/>
<name>A0A9X6SRF6_BACCE</name>
<evidence type="ECO:0000313" key="2">
    <source>
        <dbReference type="Proteomes" id="UP000219922"/>
    </source>
</evidence>
<gene>
    <name evidence="1" type="ORF">CON36_36990</name>
</gene>
<accession>A0A9X6SRF6</accession>
<reference evidence="1 2" key="1">
    <citation type="submission" date="2017-09" db="EMBL/GenBank/DDBJ databases">
        <title>Large-scale bioinformatics analysis of Bacillus genomes uncovers conserved roles of natural products in bacterial physiology.</title>
        <authorList>
            <consortium name="Agbiome Team Llc"/>
            <person name="Bleich R.M."/>
            <person name="Grubbs K.J."/>
            <person name="Santa Maria K.C."/>
            <person name="Allen S.E."/>
            <person name="Farag S."/>
            <person name="Shank E.A."/>
            <person name="Bowers A."/>
        </authorList>
    </citation>
    <scope>NUCLEOTIDE SEQUENCE [LARGE SCALE GENOMIC DNA]</scope>
    <source>
        <strain evidence="1 2">AFS092789</strain>
    </source>
</reference>